<keyword evidence="3" id="KW-1185">Reference proteome</keyword>
<gene>
    <name evidence="2" type="ORF">EV678_0333</name>
</gene>
<evidence type="ECO:0000256" key="1">
    <source>
        <dbReference type="SAM" id="MobiDB-lite"/>
    </source>
</evidence>
<organism evidence="2 3">
    <name type="scientific">Azospira oryzae</name>
    <dbReference type="NCBI Taxonomy" id="146939"/>
    <lineage>
        <taxon>Bacteria</taxon>
        <taxon>Pseudomonadati</taxon>
        <taxon>Pseudomonadota</taxon>
        <taxon>Betaproteobacteria</taxon>
        <taxon>Rhodocyclales</taxon>
        <taxon>Rhodocyclaceae</taxon>
        <taxon>Azospira</taxon>
    </lineage>
</organism>
<protein>
    <submittedName>
        <fullName evidence="2">Uncharacterized protein DUF3348</fullName>
    </submittedName>
</protein>
<accession>A0ABY0IPP8</accession>
<name>A0ABY0IPP8_9RHOO</name>
<dbReference type="Proteomes" id="UP000292136">
    <property type="component" value="Unassembled WGS sequence"/>
</dbReference>
<dbReference type="EMBL" id="SHKM01000001">
    <property type="protein sequence ID" value="RZT89544.1"/>
    <property type="molecule type" value="Genomic_DNA"/>
</dbReference>
<dbReference type="Pfam" id="PF11828">
    <property type="entry name" value="DUF3348"/>
    <property type="match status" value="1"/>
</dbReference>
<reference evidence="2 3" key="1">
    <citation type="submission" date="2019-02" db="EMBL/GenBank/DDBJ databases">
        <title>Genomic Encyclopedia of Type Strains, Phase IV (KMG-IV): sequencing the most valuable type-strain genomes for metagenomic binning, comparative biology and taxonomic classification.</title>
        <authorList>
            <person name="Goeker M."/>
        </authorList>
    </citation>
    <scope>NUCLEOTIDE SEQUENCE [LARGE SCALE GENOMIC DNA]</scope>
    <source>
        <strain evidence="2 3">DSM 21223</strain>
    </source>
</reference>
<proteinExistence type="predicted"/>
<evidence type="ECO:0000313" key="2">
    <source>
        <dbReference type="EMBL" id="RZT89544.1"/>
    </source>
</evidence>
<comment type="caution">
    <text evidence="2">The sequence shown here is derived from an EMBL/GenBank/DDBJ whole genome shotgun (WGS) entry which is preliminary data.</text>
</comment>
<evidence type="ECO:0000313" key="3">
    <source>
        <dbReference type="Proteomes" id="UP000292136"/>
    </source>
</evidence>
<sequence>MRLLADFNAGERGDARAESRGKPSFAERLGQWLDLNHAIALSGALHPSLRQGPGGTAAGAAGAADQVAALVARVQAALRDAITQEGGGKARIKLPVPEAGATLESGGKYLPYRRYYLAQQREMEAALVQLRAQVREALKGGSPSLRQLAGLDGVLEKALAERERNLFLNVPLLLEKRFEQLRDAYTSALEASSQADGVARWMQPGGWLAVFCKDLQSVLLAELDLRLQPVLGLVEAFGNEVSKSQ</sequence>
<feature type="compositionally biased region" description="Basic and acidic residues" evidence="1">
    <location>
        <begin position="9"/>
        <end position="21"/>
    </location>
</feature>
<dbReference type="InterPro" id="IPR021783">
    <property type="entry name" value="DUF3348"/>
</dbReference>
<feature type="region of interest" description="Disordered" evidence="1">
    <location>
        <begin position="1"/>
        <end position="22"/>
    </location>
</feature>